<proteinExistence type="predicted"/>
<gene>
    <name evidence="7" type="ORF">AZI85_00660</name>
</gene>
<feature type="transmembrane region" description="Helical" evidence="6">
    <location>
        <begin position="182"/>
        <end position="207"/>
    </location>
</feature>
<dbReference type="RefSeq" id="WP_063242277.1">
    <property type="nucleotide sequence ID" value="NZ_LUKF01000001.1"/>
</dbReference>
<feature type="transmembrane region" description="Helical" evidence="6">
    <location>
        <begin position="219"/>
        <end position="240"/>
    </location>
</feature>
<feature type="transmembrane region" description="Helical" evidence="6">
    <location>
        <begin position="246"/>
        <end position="270"/>
    </location>
</feature>
<dbReference type="PANTHER" id="PTHR30213">
    <property type="entry name" value="INNER MEMBRANE PROTEIN YHJD"/>
    <property type="match status" value="1"/>
</dbReference>
<evidence type="ECO:0000256" key="4">
    <source>
        <dbReference type="ARBA" id="ARBA00022989"/>
    </source>
</evidence>
<dbReference type="PIRSF" id="PIRSF035875">
    <property type="entry name" value="RNase_BN"/>
    <property type="match status" value="1"/>
</dbReference>
<dbReference type="AlphaFoldDB" id="A0A150WW15"/>
<dbReference type="EMBL" id="LUKF01000001">
    <property type="protein sequence ID" value="KYG70492.1"/>
    <property type="molecule type" value="Genomic_DNA"/>
</dbReference>
<keyword evidence="3 6" id="KW-0812">Transmembrane</keyword>
<keyword evidence="4 6" id="KW-1133">Transmembrane helix</keyword>
<dbReference type="InterPro" id="IPR017039">
    <property type="entry name" value="Virul_fac_BrkB"/>
</dbReference>
<dbReference type="PANTHER" id="PTHR30213:SF1">
    <property type="entry name" value="INNER MEMBRANE PROTEIN YHJD"/>
    <property type="match status" value="1"/>
</dbReference>
<dbReference type="OrthoDB" id="5292154at2"/>
<dbReference type="GO" id="GO:0005886">
    <property type="term" value="C:plasma membrane"/>
    <property type="evidence" value="ECO:0007669"/>
    <property type="project" value="UniProtKB-SubCell"/>
</dbReference>
<feature type="transmembrane region" description="Helical" evidence="6">
    <location>
        <begin position="149"/>
        <end position="176"/>
    </location>
</feature>
<feature type="transmembrane region" description="Helical" evidence="6">
    <location>
        <begin position="33"/>
        <end position="55"/>
    </location>
</feature>
<comment type="caution">
    <text evidence="7">The sequence shown here is derived from an EMBL/GenBank/DDBJ whole genome shotgun (WGS) entry which is preliminary data.</text>
</comment>
<dbReference type="Proteomes" id="UP000075391">
    <property type="component" value="Unassembled WGS sequence"/>
</dbReference>
<evidence type="ECO:0000313" key="7">
    <source>
        <dbReference type="EMBL" id="KYG70492.1"/>
    </source>
</evidence>
<keyword evidence="2" id="KW-1003">Cell membrane</keyword>
<evidence type="ECO:0000313" key="8">
    <source>
        <dbReference type="Proteomes" id="UP000075391"/>
    </source>
</evidence>
<name>A0A150WW15_BDEBC</name>
<keyword evidence="5 6" id="KW-0472">Membrane</keyword>
<evidence type="ECO:0000256" key="5">
    <source>
        <dbReference type="ARBA" id="ARBA00023136"/>
    </source>
</evidence>
<dbReference type="Pfam" id="PF03631">
    <property type="entry name" value="Virul_fac_BrkB"/>
    <property type="match status" value="1"/>
</dbReference>
<dbReference type="NCBIfam" id="TIGR00765">
    <property type="entry name" value="yihY_not_rbn"/>
    <property type="match status" value="1"/>
</dbReference>
<evidence type="ECO:0000256" key="6">
    <source>
        <dbReference type="SAM" id="Phobius"/>
    </source>
</evidence>
<accession>A0A150WW15</accession>
<evidence type="ECO:0000256" key="2">
    <source>
        <dbReference type="ARBA" id="ARBA00022475"/>
    </source>
</evidence>
<evidence type="ECO:0000256" key="3">
    <source>
        <dbReference type="ARBA" id="ARBA00022692"/>
    </source>
</evidence>
<sequence length="294" mass="32069">MKMKMMPFIHRLHSDRFLDKLGNDKILDLAAALSYYTALSLAPLLILMITFVSFLGMEFKTEMISEIENLVGSQASQAIKAIAMNADKTPTIRDWAGLVGVITLLFSAGAIFGQLRESLNVIFEVKDPTPEEQDEGLLKTSWAFIKKKIFSMGMVLAFVFISMVSLVISSVISLVLSGAAAIIGQIANFLISLLIFTLLFAAIYFFLPQKKMRAAETLTGGLITAILFSIGKTLIGLYLGQSAVGSLYGAAGSLIVLLMWVYYSSIIIFIGAEIANEIHKVDDEEASTLTKTRG</sequence>
<feature type="transmembrane region" description="Helical" evidence="6">
    <location>
        <begin position="95"/>
        <end position="113"/>
    </location>
</feature>
<protein>
    <submittedName>
        <fullName evidence="7">Uncharacterized protein</fullName>
    </submittedName>
</protein>
<comment type="subcellular location">
    <subcellularLocation>
        <location evidence="1">Cell membrane</location>
        <topology evidence="1">Multi-pass membrane protein</topology>
    </subcellularLocation>
</comment>
<reference evidence="7 8" key="1">
    <citation type="submission" date="2016-03" db="EMBL/GenBank/DDBJ databases">
        <authorList>
            <person name="Ploux O."/>
        </authorList>
    </citation>
    <scope>NUCLEOTIDE SEQUENCE [LARGE SCALE GENOMIC DNA]</scope>
    <source>
        <strain evidence="7 8">BER2</strain>
    </source>
</reference>
<evidence type="ECO:0000256" key="1">
    <source>
        <dbReference type="ARBA" id="ARBA00004651"/>
    </source>
</evidence>
<organism evidence="7 8">
    <name type="scientific">Bdellovibrio bacteriovorus</name>
    <dbReference type="NCBI Taxonomy" id="959"/>
    <lineage>
        <taxon>Bacteria</taxon>
        <taxon>Pseudomonadati</taxon>
        <taxon>Bdellovibrionota</taxon>
        <taxon>Bdellovibrionia</taxon>
        <taxon>Bdellovibrionales</taxon>
        <taxon>Pseudobdellovibrionaceae</taxon>
        <taxon>Bdellovibrio</taxon>
    </lineage>
</organism>